<organism evidence="3">
    <name type="scientific">uncultured Caudovirales phage</name>
    <dbReference type="NCBI Taxonomy" id="2100421"/>
    <lineage>
        <taxon>Viruses</taxon>
        <taxon>Duplodnaviria</taxon>
        <taxon>Heunggongvirae</taxon>
        <taxon>Uroviricota</taxon>
        <taxon>Caudoviricetes</taxon>
        <taxon>Peduoviridae</taxon>
        <taxon>Maltschvirus</taxon>
        <taxon>Maltschvirus maltsch</taxon>
    </lineage>
</organism>
<dbReference type="EMBL" id="LR796867">
    <property type="protein sequence ID" value="CAB4171397.1"/>
    <property type="molecule type" value="Genomic_DNA"/>
</dbReference>
<dbReference type="EMBL" id="LR797032">
    <property type="protein sequence ID" value="CAB4182423.1"/>
    <property type="molecule type" value="Genomic_DNA"/>
</dbReference>
<sequence length="138" mass="15567">MKTVRVPEGFLSCGSTWDGATLVRFETAEQARAFKINILAAAQQEDQREQQSNTYCPHGVPHRYPCEECDKQFSDHTICAEEQKLLDEHAACFSEPTDAERLADYLHTQINVDIHGIAQVPIHILRECIDALRAKGKT</sequence>
<protein>
    <submittedName>
        <fullName evidence="3">Uncharacterized protein</fullName>
    </submittedName>
</protein>
<dbReference type="EMBL" id="LR798384">
    <property type="protein sequence ID" value="CAB5228434.1"/>
    <property type="molecule type" value="Genomic_DNA"/>
</dbReference>
<name>A0A6J5SHJ6_9CAUD</name>
<gene>
    <name evidence="2" type="ORF">UFOVP1095_20</name>
    <name evidence="3" type="ORF">UFOVP1452_20</name>
    <name evidence="4" type="ORF">UFOVP1540_49</name>
    <name evidence="1" type="ORF">UFOVP918_20</name>
</gene>
<accession>A0A6J5SHJ6</accession>
<evidence type="ECO:0000313" key="1">
    <source>
        <dbReference type="EMBL" id="CAB4171397.1"/>
    </source>
</evidence>
<evidence type="ECO:0000313" key="4">
    <source>
        <dbReference type="EMBL" id="CAB5228434.1"/>
    </source>
</evidence>
<evidence type="ECO:0000313" key="3">
    <source>
        <dbReference type="EMBL" id="CAB4214017.1"/>
    </source>
</evidence>
<proteinExistence type="predicted"/>
<reference evidence="3" key="1">
    <citation type="submission" date="2020-05" db="EMBL/GenBank/DDBJ databases">
        <authorList>
            <person name="Chiriac C."/>
            <person name="Salcher M."/>
            <person name="Ghai R."/>
            <person name="Kavagutti S V."/>
        </authorList>
    </citation>
    <scope>NUCLEOTIDE SEQUENCE</scope>
</reference>
<evidence type="ECO:0000313" key="2">
    <source>
        <dbReference type="EMBL" id="CAB4182423.1"/>
    </source>
</evidence>
<dbReference type="EMBL" id="LR797401">
    <property type="protein sequence ID" value="CAB4214017.1"/>
    <property type="molecule type" value="Genomic_DNA"/>
</dbReference>